<name>A0A2T0U7Z6_9MICO</name>
<evidence type="ECO:0000259" key="1">
    <source>
        <dbReference type="PROSITE" id="PS51819"/>
    </source>
</evidence>
<dbReference type="Proteomes" id="UP000237822">
    <property type="component" value="Unassembled WGS sequence"/>
</dbReference>
<dbReference type="CDD" id="cd07247">
    <property type="entry name" value="SgaA_N_like"/>
    <property type="match status" value="2"/>
</dbReference>
<dbReference type="OrthoDB" id="9793039at2"/>
<evidence type="ECO:0000313" key="3">
    <source>
        <dbReference type="Proteomes" id="UP000237822"/>
    </source>
</evidence>
<dbReference type="AlphaFoldDB" id="A0A2T0U7Z6"/>
<proteinExistence type="predicted"/>
<dbReference type="SUPFAM" id="SSF54593">
    <property type="entry name" value="Glyoxalase/Bleomycin resistance protein/Dihydroxybiphenyl dioxygenase"/>
    <property type="match status" value="2"/>
</dbReference>
<dbReference type="EMBL" id="PVTI01000026">
    <property type="protein sequence ID" value="PRY54034.1"/>
    <property type="molecule type" value="Genomic_DNA"/>
</dbReference>
<reference evidence="2 3" key="1">
    <citation type="submission" date="2018-03" db="EMBL/GenBank/DDBJ databases">
        <title>Genomic Encyclopedia of Archaeal and Bacterial Type Strains, Phase II (KMG-II): from individual species to whole genera.</title>
        <authorList>
            <person name="Goeker M."/>
        </authorList>
    </citation>
    <scope>NUCLEOTIDE SEQUENCE [LARGE SCALE GENOMIC DNA]</scope>
    <source>
        <strain evidence="2 3">ATCC BAA-1496</strain>
    </source>
</reference>
<feature type="domain" description="VOC" evidence="1">
    <location>
        <begin position="12"/>
        <end position="126"/>
    </location>
</feature>
<dbReference type="PANTHER" id="PTHR33993">
    <property type="entry name" value="GLYOXALASE-RELATED"/>
    <property type="match status" value="1"/>
</dbReference>
<sequence length="261" mass="28320">MATHAEKWPAGTPCWVELTVKDLDRSQQFYRAVLGWEFDDAGEAYGHYTNALLGGRRVAGISPPSDDMDWPSMWTTYLATDDIDETEDAAIGAGAKPVIEPMEVGEFGRVALWVDPSGVAFGAWEADAHTGYEVHHEPGAVAWIDLVTADLEESKAFYGNVFRYTYEDTPMGDMAYAVFTPPGTGVPAGGMGPQSPGDRLPPRWTVTFEVDDVDAAMARVVEAGGRADDEPFEFEYGRLVSVKGPDGEDFSLITPAPVSDD</sequence>
<dbReference type="PANTHER" id="PTHR33993:SF10">
    <property type="entry name" value="CONSERVED PROTEIN"/>
    <property type="match status" value="1"/>
</dbReference>
<dbReference type="PROSITE" id="PS51819">
    <property type="entry name" value="VOC"/>
    <property type="match status" value="2"/>
</dbReference>
<dbReference type="InterPro" id="IPR004360">
    <property type="entry name" value="Glyas_Fos-R_dOase_dom"/>
</dbReference>
<comment type="caution">
    <text evidence="2">The sequence shown here is derived from an EMBL/GenBank/DDBJ whole genome shotgun (WGS) entry which is preliminary data.</text>
</comment>
<protein>
    <recommendedName>
        <fullName evidence="1">VOC domain-containing protein</fullName>
    </recommendedName>
</protein>
<gene>
    <name evidence="2" type="ORF">BCF74_12648</name>
</gene>
<dbReference type="InterPro" id="IPR029068">
    <property type="entry name" value="Glyas_Bleomycin-R_OHBP_Dase"/>
</dbReference>
<organism evidence="2 3">
    <name type="scientific">Knoellia remsis</name>
    <dbReference type="NCBI Taxonomy" id="407159"/>
    <lineage>
        <taxon>Bacteria</taxon>
        <taxon>Bacillati</taxon>
        <taxon>Actinomycetota</taxon>
        <taxon>Actinomycetes</taxon>
        <taxon>Micrococcales</taxon>
        <taxon>Intrasporangiaceae</taxon>
        <taxon>Knoellia</taxon>
    </lineage>
</organism>
<dbReference type="InterPro" id="IPR037523">
    <property type="entry name" value="VOC_core"/>
</dbReference>
<dbReference type="Pfam" id="PF00903">
    <property type="entry name" value="Glyoxalase"/>
    <property type="match status" value="2"/>
</dbReference>
<dbReference type="RefSeq" id="WP_106298592.1">
    <property type="nucleotide sequence ID" value="NZ_PVTI01000026.1"/>
</dbReference>
<feature type="domain" description="VOC" evidence="1">
    <location>
        <begin position="140"/>
        <end position="255"/>
    </location>
</feature>
<dbReference type="Gene3D" id="3.10.180.10">
    <property type="entry name" value="2,3-Dihydroxybiphenyl 1,2-Dioxygenase, domain 1"/>
    <property type="match status" value="2"/>
</dbReference>
<evidence type="ECO:0000313" key="2">
    <source>
        <dbReference type="EMBL" id="PRY54034.1"/>
    </source>
</evidence>
<keyword evidence="3" id="KW-1185">Reference proteome</keyword>
<dbReference type="InterPro" id="IPR052164">
    <property type="entry name" value="Anthracycline_SecMetBiosynth"/>
</dbReference>
<accession>A0A2T0U7Z6</accession>